<dbReference type="GO" id="GO:0003677">
    <property type="term" value="F:DNA binding"/>
    <property type="evidence" value="ECO:0007669"/>
    <property type="project" value="UniProtKB-KW"/>
</dbReference>
<evidence type="ECO:0000256" key="3">
    <source>
        <dbReference type="ARBA" id="ARBA00023163"/>
    </source>
</evidence>
<name>A0AAW3JSQ0_9FIRM</name>
<dbReference type="SUPFAM" id="SSF46785">
    <property type="entry name" value="Winged helix' DNA-binding domain"/>
    <property type="match status" value="1"/>
</dbReference>
<dbReference type="InterPro" id="IPR036390">
    <property type="entry name" value="WH_DNA-bd_sf"/>
</dbReference>
<evidence type="ECO:0000313" key="5">
    <source>
        <dbReference type="EMBL" id="KQC85400.1"/>
    </source>
</evidence>
<sequence>MNDKFEELFKAMHQFHKLRIGEMMPNVSGADFWAMNNIVNKSEDGKITISELAKKTNVLPSAISRTIRGLEDKGYVERTINKNDRRNTYVEMTDRGIEVMQEVKETMHNFGEAVLSKLDEDELSQLVAYLNNIYDIAKKEIEIRKIKK</sequence>
<keyword evidence="3" id="KW-0804">Transcription</keyword>
<protein>
    <recommendedName>
        <fullName evidence="4">HTH marR-type domain-containing protein</fullName>
    </recommendedName>
</protein>
<dbReference type="PRINTS" id="PR00598">
    <property type="entry name" value="HTHMARR"/>
</dbReference>
<dbReference type="InterPro" id="IPR036388">
    <property type="entry name" value="WH-like_DNA-bd_sf"/>
</dbReference>
<dbReference type="Gene3D" id="1.10.10.10">
    <property type="entry name" value="Winged helix-like DNA-binding domain superfamily/Winged helix DNA-binding domain"/>
    <property type="match status" value="1"/>
</dbReference>
<dbReference type="InterPro" id="IPR023187">
    <property type="entry name" value="Tscrpt_reg_MarR-type_CS"/>
</dbReference>
<feature type="domain" description="HTH marR-type" evidence="4">
    <location>
        <begin position="1"/>
        <end position="135"/>
    </location>
</feature>
<dbReference type="EMBL" id="LLKB01000005">
    <property type="protein sequence ID" value="KQC85400.1"/>
    <property type="molecule type" value="Genomic_DNA"/>
</dbReference>
<accession>A0AAW3JSQ0</accession>
<dbReference type="Proteomes" id="UP000050833">
    <property type="component" value="Unassembled WGS sequence"/>
</dbReference>
<keyword evidence="2" id="KW-0238">DNA-binding</keyword>
<dbReference type="CDD" id="cd00090">
    <property type="entry name" value="HTH_ARSR"/>
    <property type="match status" value="1"/>
</dbReference>
<dbReference type="PANTHER" id="PTHR42756">
    <property type="entry name" value="TRANSCRIPTIONAL REGULATOR, MARR"/>
    <property type="match status" value="1"/>
</dbReference>
<dbReference type="PROSITE" id="PS50995">
    <property type="entry name" value="HTH_MARR_2"/>
    <property type="match status" value="1"/>
</dbReference>
<dbReference type="InterPro" id="IPR011991">
    <property type="entry name" value="ArsR-like_HTH"/>
</dbReference>
<reference evidence="5 6" key="1">
    <citation type="submission" date="2015-10" db="EMBL/GenBank/DDBJ databases">
        <title>Butyribacter intestini gen. nov., sp. nov., a butyric acid-producing bacterium of the family Lachnospiraceae isolated from the human faeces.</title>
        <authorList>
            <person name="Zou Y."/>
            <person name="Xue W."/>
            <person name="Luo G."/>
            <person name="Lv M."/>
        </authorList>
    </citation>
    <scope>NUCLEOTIDE SEQUENCE [LARGE SCALE GENOMIC DNA]</scope>
    <source>
        <strain evidence="5 6">TF01-11</strain>
    </source>
</reference>
<dbReference type="PANTHER" id="PTHR42756:SF1">
    <property type="entry name" value="TRANSCRIPTIONAL REPRESSOR OF EMRAB OPERON"/>
    <property type="match status" value="1"/>
</dbReference>
<evidence type="ECO:0000313" key="6">
    <source>
        <dbReference type="Proteomes" id="UP000050833"/>
    </source>
</evidence>
<dbReference type="PROSITE" id="PS01117">
    <property type="entry name" value="HTH_MARR_1"/>
    <property type="match status" value="1"/>
</dbReference>
<dbReference type="Pfam" id="PF01047">
    <property type="entry name" value="MarR"/>
    <property type="match status" value="1"/>
</dbReference>
<comment type="caution">
    <text evidence="5">The sequence shown here is derived from an EMBL/GenBank/DDBJ whole genome shotgun (WGS) entry which is preliminary data.</text>
</comment>
<proteinExistence type="predicted"/>
<dbReference type="SMART" id="SM00347">
    <property type="entry name" value="HTH_MARR"/>
    <property type="match status" value="1"/>
</dbReference>
<keyword evidence="1" id="KW-0805">Transcription regulation</keyword>
<gene>
    <name evidence="5" type="ORF">APZ18_12000</name>
</gene>
<evidence type="ECO:0000256" key="1">
    <source>
        <dbReference type="ARBA" id="ARBA00023015"/>
    </source>
</evidence>
<dbReference type="RefSeq" id="WP_055945257.1">
    <property type="nucleotide sequence ID" value="NZ_DBGDCA010000106.1"/>
</dbReference>
<dbReference type="AlphaFoldDB" id="A0AAW3JSQ0"/>
<organism evidence="5 6">
    <name type="scientific">Butyribacter intestini</name>
    <dbReference type="NCBI Taxonomy" id="1703332"/>
    <lineage>
        <taxon>Bacteria</taxon>
        <taxon>Bacillati</taxon>
        <taxon>Bacillota</taxon>
        <taxon>Clostridia</taxon>
        <taxon>Lachnospirales</taxon>
        <taxon>Lachnospiraceae</taxon>
        <taxon>Butyribacter</taxon>
    </lineage>
</organism>
<evidence type="ECO:0000259" key="4">
    <source>
        <dbReference type="PROSITE" id="PS50995"/>
    </source>
</evidence>
<dbReference type="GO" id="GO:0003700">
    <property type="term" value="F:DNA-binding transcription factor activity"/>
    <property type="evidence" value="ECO:0007669"/>
    <property type="project" value="InterPro"/>
</dbReference>
<evidence type="ECO:0000256" key="2">
    <source>
        <dbReference type="ARBA" id="ARBA00023125"/>
    </source>
</evidence>
<dbReference type="InterPro" id="IPR000835">
    <property type="entry name" value="HTH_MarR-typ"/>
</dbReference>
<keyword evidence="6" id="KW-1185">Reference proteome</keyword>